<accession>A0A5B6TD15</accession>
<dbReference type="Proteomes" id="UP000324133">
    <property type="component" value="Unassembled WGS sequence"/>
</dbReference>
<keyword evidence="2" id="KW-1185">Reference proteome</keyword>
<sequence>MLVLKDSLVELHYDVTTDILSMGWPDLTGFALSEVNHSLKKVIDTLKHYDIKKLLIDGRQNKVEVTEKEQKQVAHQFSLDLRHTRVKKVARLASSDWDKERRSHQLSEELSHELTYSVQYQEFTDERTALAWLRA</sequence>
<organism evidence="1 2">
    <name type="scientific">Rufibacter hautae</name>
    <dbReference type="NCBI Taxonomy" id="2595005"/>
    <lineage>
        <taxon>Bacteria</taxon>
        <taxon>Pseudomonadati</taxon>
        <taxon>Bacteroidota</taxon>
        <taxon>Cytophagia</taxon>
        <taxon>Cytophagales</taxon>
        <taxon>Hymenobacteraceae</taxon>
        <taxon>Rufibacter</taxon>
    </lineage>
</organism>
<dbReference type="OrthoDB" id="852207at2"/>
<proteinExistence type="predicted"/>
<dbReference type="AlphaFoldDB" id="A0A5B6TD15"/>
<evidence type="ECO:0000313" key="1">
    <source>
        <dbReference type="EMBL" id="KAA3436914.1"/>
    </source>
</evidence>
<evidence type="ECO:0008006" key="3">
    <source>
        <dbReference type="Google" id="ProtNLM"/>
    </source>
</evidence>
<protein>
    <recommendedName>
        <fullName evidence="3">STAS/SEC14 domain-containing protein</fullName>
    </recommendedName>
</protein>
<name>A0A5B6TD15_9BACT</name>
<comment type="caution">
    <text evidence="1">The sequence shown here is derived from an EMBL/GenBank/DDBJ whole genome shotgun (WGS) entry which is preliminary data.</text>
</comment>
<dbReference type="RefSeq" id="WP_149092855.1">
    <property type="nucleotide sequence ID" value="NZ_VKKY01000003.1"/>
</dbReference>
<reference evidence="1 2" key="1">
    <citation type="submission" date="2019-07" db="EMBL/GenBank/DDBJ databases">
        <title>Rufibacter sp. nov., isolated from lake sediment.</title>
        <authorList>
            <person name="Qu J.-H."/>
        </authorList>
    </citation>
    <scope>NUCLEOTIDE SEQUENCE [LARGE SCALE GENOMIC DNA]</scope>
    <source>
        <strain evidence="1 2">NBS58-1</strain>
    </source>
</reference>
<dbReference type="EMBL" id="VKKY01000003">
    <property type="protein sequence ID" value="KAA3436914.1"/>
    <property type="molecule type" value="Genomic_DNA"/>
</dbReference>
<evidence type="ECO:0000313" key="2">
    <source>
        <dbReference type="Proteomes" id="UP000324133"/>
    </source>
</evidence>
<gene>
    <name evidence="1" type="ORF">FOA19_21300</name>
</gene>